<dbReference type="EMBL" id="GBXM01099566">
    <property type="protein sequence ID" value="JAH09011.1"/>
    <property type="molecule type" value="Transcribed_RNA"/>
</dbReference>
<protein>
    <submittedName>
        <fullName evidence="1">Uncharacterized protein</fullName>
    </submittedName>
</protein>
<reference evidence="1" key="2">
    <citation type="journal article" date="2015" name="Fish Shellfish Immunol.">
        <title>Early steps in the European eel (Anguilla anguilla)-Vibrio vulnificus interaction in the gills: Role of the RtxA13 toxin.</title>
        <authorList>
            <person name="Callol A."/>
            <person name="Pajuelo D."/>
            <person name="Ebbesson L."/>
            <person name="Teles M."/>
            <person name="MacKenzie S."/>
            <person name="Amaro C."/>
        </authorList>
    </citation>
    <scope>NUCLEOTIDE SEQUENCE</scope>
</reference>
<organism evidence="1">
    <name type="scientific">Anguilla anguilla</name>
    <name type="common">European freshwater eel</name>
    <name type="synonym">Muraena anguilla</name>
    <dbReference type="NCBI Taxonomy" id="7936"/>
    <lineage>
        <taxon>Eukaryota</taxon>
        <taxon>Metazoa</taxon>
        <taxon>Chordata</taxon>
        <taxon>Craniata</taxon>
        <taxon>Vertebrata</taxon>
        <taxon>Euteleostomi</taxon>
        <taxon>Actinopterygii</taxon>
        <taxon>Neopterygii</taxon>
        <taxon>Teleostei</taxon>
        <taxon>Anguilliformes</taxon>
        <taxon>Anguillidae</taxon>
        <taxon>Anguilla</taxon>
    </lineage>
</organism>
<accession>A0A0E9PWL4</accession>
<sequence length="67" mass="7673">MRSQLYCCYTTDCVLYFMPFDRMKTKDPLLGLVILCTSQQQNTTLYNSVGRCVLCLLGFPLSDVTFC</sequence>
<dbReference type="AlphaFoldDB" id="A0A0E9PWL4"/>
<proteinExistence type="predicted"/>
<name>A0A0E9PWL4_ANGAN</name>
<reference evidence="1" key="1">
    <citation type="submission" date="2014-11" db="EMBL/GenBank/DDBJ databases">
        <authorList>
            <person name="Amaro Gonzalez C."/>
        </authorList>
    </citation>
    <scope>NUCLEOTIDE SEQUENCE</scope>
</reference>
<evidence type="ECO:0000313" key="1">
    <source>
        <dbReference type="EMBL" id="JAH09011.1"/>
    </source>
</evidence>